<dbReference type="PANTHER" id="PTHR46124">
    <property type="entry name" value="D-AMINOACYL-TRNA DEACYLASE"/>
    <property type="match status" value="1"/>
</dbReference>
<accession>A0A1F6VR48</accession>
<dbReference type="InterPro" id="IPR001130">
    <property type="entry name" value="TatD-like"/>
</dbReference>
<dbReference type="NCBIfam" id="TIGR00010">
    <property type="entry name" value="YchF/TatD family DNA exonuclease"/>
    <property type="match status" value="1"/>
</dbReference>
<dbReference type="SUPFAM" id="SSF51556">
    <property type="entry name" value="Metallo-dependent hydrolases"/>
    <property type="match status" value="1"/>
</dbReference>
<feature type="binding site" evidence="2">
    <location>
        <position position="10"/>
    </location>
    <ligand>
        <name>a divalent metal cation</name>
        <dbReference type="ChEBI" id="CHEBI:60240"/>
        <label>1</label>
    </ligand>
</feature>
<dbReference type="EMBL" id="MFUC01000012">
    <property type="protein sequence ID" value="OGI72113.1"/>
    <property type="molecule type" value="Genomic_DNA"/>
</dbReference>
<protein>
    <recommendedName>
        <fullName evidence="5">Hydrolase TatD</fullName>
    </recommendedName>
</protein>
<evidence type="ECO:0000256" key="2">
    <source>
        <dbReference type="PIRSR" id="PIRSR005902-1"/>
    </source>
</evidence>
<keyword evidence="1 2" id="KW-0479">Metal-binding</keyword>
<feature type="binding site" evidence="2">
    <location>
        <position position="166"/>
    </location>
    <ligand>
        <name>a divalent metal cation</name>
        <dbReference type="ChEBI" id="CHEBI:60240"/>
        <label>2</label>
    </ligand>
</feature>
<dbReference type="GO" id="GO:0046872">
    <property type="term" value="F:metal ion binding"/>
    <property type="evidence" value="ECO:0007669"/>
    <property type="project" value="UniProtKB-KW"/>
</dbReference>
<evidence type="ECO:0008006" key="5">
    <source>
        <dbReference type="Google" id="ProtNLM"/>
    </source>
</evidence>
<reference evidence="3 4" key="1">
    <citation type="journal article" date="2016" name="Nat. Commun.">
        <title>Thousands of microbial genomes shed light on interconnected biogeochemical processes in an aquifer system.</title>
        <authorList>
            <person name="Anantharaman K."/>
            <person name="Brown C.T."/>
            <person name="Hug L.A."/>
            <person name="Sharon I."/>
            <person name="Castelle C.J."/>
            <person name="Probst A.J."/>
            <person name="Thomas B.C."/>
            <person name="Singh A."/>
            <person name="Wilkins M.J."/>
            <person name="Karaoz U."/>
            <person name="Brodie E.L."/>
            <person name="Williams K.H."/>
            <person name="Hubbard S.S."/>
            <person name="Banfield J.F."/>
        </authorList>
    </citation>
    <scope>NUCLEOTIDE SEQUENCE [LARGE SCALE GENOMIC DNA]</scope>
</reference>
<dbReference type="STRING" id="1801752.A3J61_00955"/>
<dbReference type="GO" id="GO:0004536">
    <property type="term" value="F:DNA nuclease activity"/>
    <property type="evidence" value="ECO:0007669"/>
    <property type="project" value="InterPro"/>
</dbReference>
<evidence type="ECO:0000313" key="4">
    <source>
        <dbReference type="Proteomes" id="UP000179686"/>
    </source>
</evidence>
<evidence type="ECO:0000313" key="3">
    <source>
        <dbReference type="EMBL" id="OGI72113.1"/>
    </source>
</evidence>
<feature type="binding site" evidence="2">
    <location>
        <position position="8"/>
    </location>
    <ligand>
        <name>a divalent metal cation</name>
        <dbReference type="ChEBI" id="CHEBI:60240"/>
        <label>1</label>
    </ligand>
</feature>
<dbReference type="GO" id="GO:0016788">
    <property type="term" value="F:hydrolase activity, acting on ester bonds"/>
    <property type="evidence" value="ECO:0007669"/>
    <property type="project" value="InterPro"/>
</dbReference>
<proteinExistence type="predicted"/>
<dbReference type="InterPro" id="IPR032466">
    <property type="entry name" value="Metal_Hydrolase"/>
</dbReference>
<dbReference type="Pfam" id="PF01026">
    <property type="entry name" value="TatD_DNase"/>
    <property type="match status" value="1"/>
</dbReference>
<dbReference type="Gene3D" id="3.20.20.140">
    <property type="entry name" value="Metal-dependent hydrolases"/>
    <property type="match status" value="1"/>
</dbReference>
<comment type="caution">
    <text evidence="3">The sequence shown here is derived from an EMBL/GenBank/DDBJ whole genome shotgun (WGS) entry which is preliminary data.</text>
</comment>
<feature type="binding site" evidence="2">
    <location>
        <position position="93"/>
    </location>
    <ligand>
        <name>a divalent metal cation</name>
        <dbReference type="ChEBI" id="CHEBI:60240"/>
        <label>1</label>
    </ligand>
</feature>
<sequence length="266" mass="30317">MLNHIDIHSHLNLKPLLDDQEGVILRMRNANIGAVTVGVDYKTSKIALDLANENPDILWVTVGQHPNDNLDEVFDYEKYLELAKNEKVVAIGETGLDYFRDQSVGNKERQKELFIKHIELALEVGKPLMIHARPAKNSMNVYEDVLDILESCQLKAKNQKLTVNFHFFVGDIQIAKRIIKNNWTMSFDGPITFTTDYNEVIRSIPIENIMAETDAPFATPIPYRGKTCEPYMVVEIYKKIAEIKNLDVEVCQKAINQNVARIFGIS</sequence>
<name>A0A1F6VR48_9BACT</name>
<feature type="binding site" evidence="2">
    <location>
        <position position="131"/>
    </location>
    <ligand>
        <name>a divalent metal cation</name>
        <dbReference type="ChEBI" id="CHEBI:60240"/>
        <label>2</label>
    </ligand>
</feature>
<evidence type="ECO:0000256" key="1">
    <source>
        <dbReference type="ARBA" id="ARBA00022723"/>
    </source>
</evidence>
<dbReference type="PANTHER" id="PTHR46124:SF2">
    <property type="entry name" value="D-AMINOACYL-TRNA DEACYLASE"/>
    <property type="match status" value="1"/>
</dbReference>
<dbReference type="InterPro" id="IPR015991">
    <property type="entry name" value="TatD/YcfH-like"/>
</dbReference>
<dbReference type="Proteomes" id="UP000179686">
    <property type="component" value="Unassembled WGS sequence"/>
</dbReference>
<gene>
    <name evidence="3" type="ORF">A3J61_00955</name>
</gene>
<dbReference type="AlphaFoldDB" id="A0A1F6VR48"/>
<dbReference type="CDD" id="cd01310">
    <property type="entry name" value="TatD_DNAse"/>
    <property type="match status" value="1"/>
</dbReference>
<dbReference type="PIRSF" id="PIRSF005902">
    <property type="entry name" value="DNase_TatD"/>
    <property type="match status" value="1"/>
</dbReference>
<feature type="binding site" evidence="2">
    <location>
        <position position="214"/>
    </location>
    <ligand>
        <name>a divalent metal cation</name>
        <dbReference type="ChEBI" id="CHEBI:60240"/>
        <label>1</label>
    </ligand>
</feature>
<organism evidence="3 4">
    <name type="scientific">Candidatus Nomurabacteria bacterium RIFCSPHIGHO2_02_FULL_38_15</name>
    <dbReference type="NCBI Taxonomy" id="1801752"/>
    <lineage>
        <taxon>Bacteria</taxon>
        <taxon>Candidatus Nomuraibacteriota</taxon>
    </lineage>
</organism>